<dbReference type="SUPFAM" id="SSF103473">
    <property type="entry name" value="MFS general substrate transporter"/>
    <property type="match status" value="1"/>
</dbReference>
<proteinExistence type="predicted"/>
<feature type="transmembrane region" description="Helical" evidence="7">
    <location>
        <begin position="65"/>
        <end position="82"/>
    </location>
</feature>
<evidence type="ECO:0000256" key="2">
    <source>
        <dbReference type="ARBA" id="ARBA00022448"/>
    </source>
</evidence>
<keyword evidence="4 7" id="KW-0812">Transmembrane</keyword>
<accession>A0A4P8XRA9</accession>
<feature type="transmembrane region" description="Helical" evidence="7">
    <location>
        <begin position="235"/>
        <end position="260"/>
    </location>
</feature>
<feature type="transmembrane region" description="Helical" evidence="7">
    <location>
        <begin position="327"/>
        <end position="348"/>
    </location>
</feature>
<feature type="transmembrane region" description="Helical" evidence="7">
    <location>
        <begin position="272"/>
        <end position="295"/>
    </location>
</feature>
<dbReference type="OrthoDB" id="2276409at2"/>
<dbReference type="Pfam" id="PF05977">
    <property type="entry name" value="MFS_3"/>
    <property type="match status" value="1"/>
</dbReference>
<keyword evidence="6 7" id="KW-0472">Membrane</keyword>
<organism evidence="8 9">
    <name type="scientific">Paenibacillus algicola</name>
    <dbReference type="NCBI Taxonomy" id="2565926"/>
    <lineage>
        <taxon>Bacteria</taxon>
        <taxon>Bacillati</taxon>
        <taxon>Bacillota</taxon>
        <taxon>Bacilli</taxon>
        <taxon>Bacillales</taxon>
        <taxon>Paenibacillaceae</taxon>
        <taxon>Paenibacillus</taxon>
    </lineage>
</organism>
<dbReference type="PANTHER" id="PTHR23513:SF6">
    <property type="entry name" value="MAJOR FACILITATOR SUPERFAMILY ASSOCIATED DOMAIN-CONTAINING PROTEIN"/>
    <property type="match status" value="1"/>
</dbReference>
<keyword evidence="2" id="KW-0813">Transport</keyword>
<dbReference type="CDD" id="cd06173">
    <property type="entry name" value="MFS_MefA_like"/>
    <property type="match status" value="1"/>
</dbReference>
<comment type="subcellular location">
    <subcellularLocation>
        <location evidence="1">Cell membrane</location>
        <topology evidence="1">Multi-pass membrane protein</topology>
    </subcellularLocation>
</comment>
<reference evidence="8 9" key="1">
    <citation type="submission" date="2019-05" db="EMBL/GenBank/DDBJ databases">
        <authorList>
            <person name="Chen C."/>
        </authorList>
    </citation>
    <scope>NUCLEOTIDE SEQUENCE [LARGE SCALE GENOMIC DNA]</scope>
    <source>
        <strain evidence="8 9">HB172198</strain>
    </source>
</reference>
<dbReference type="GO" id="GO:0005886">
    <property type="term" value="C:plasma membrane"/>
    <property type="evidence" value="ECO:0007669"/>
    <property type="project" value="UniProtKB-SubCell"/>
</dbReference>
<dbReference type="PANTHER" id="PTHR23513">
    <property type="entry name" value="INTEGRAL MEMBRANE EFFLUX PROTEIN-RELATED"/>
    <property type="match status" value="1"/>
</dbReference>
<evidence type="ECO:0000313" key="8">
    <source>
        <dbReference type="EMBL" id="QCT04331.1"/>
    </source>
</evidence>
<feature type="transmembrane region" description="Helical" evidence="7">
    <location>
        <begin position="116"/>
        <end position="135"/>
    </location>
</feature>
<dbReference type="KEGG" id="palo:E6C60_3621"/>
<evidence type="ECO:0000256" key="3">
    <source>
        <dbReference type="ARBA" id="ARBA00022475"/>
    </source>
</evidence>
<dbReference type="AlphaFoldDB" id="A0A4P8XRA9"/>
<feature type="transmembrane region" description="Helical" evidence="7">
    <location>
        <begin position="88"/>
        <end position="109"/>
    </location>
</feature>
<feature type="transmembrane region" description="Helical" evidence="7">
    <location>
        <begin position="178"/>
        <end position="200"/>
    </location>
</feature>
<keyword evidence="3" id="KW-1003">Cell membrane</keyword>
<dbReference type="InterPro" id="IPR010290">
    <property type="entry name" value="TM_effector"/>
</dbReference>
<dbReference type="Gene3D" id="1.20.1250.20">
    <property type="entry name" value="MFS general substrate transporter like domains"/>
    <property type="match status" value="1"/>
</dbReference>
<evidence type="ECO:0000313" key="9">
    <source>
        <dbReference type="Proteomes" id="UP000300879"/>
    </source>
</evidence>
<evidence type="ECO:0000256" key="5">
    <source>
        <dbReference type="ARBA" id="ARBA00022989"/>
    </source>
</evidence>
<sequence>MEVEIQQGNSSIHPARTVWGDRNFLKLWTGQSLSMFGSQITAMALPLIAALSLKSSPLQMGILHAVEYAPFLLFGLVAGVWVDRLPKRPLLIAADFSRAALLMSIPILAWVGLLNFFYVCLVAFVVGVCTTFYSIGYQSILPYMLRKDLLVDANAKMELSRSAAGVTGPGLSGLLVQWLSGAVAIVLDAFSFLISGLLTCRVQVDEPPRQVKPSLLSGLSREIGEGMRLVFQNHYLRSIAACSATFNFFYNMILAVIIVYTTRTLGFSPAEIGLVMTLGSLGAVLSVVFSGRLVARFGLGPVIAGSALGQGLGFLFLFGAAGTKTAAFLMILLSMFIVSLTTTVYNVAQISFRQSITAPDMLGRMNATMRFVVWGVIPLGALSGGALGTWIGLYETICAAACGGALSFLWIWSSPVRTVQEGKQGEAAKDEP</sequence>
<evidence type="ECO:0000256" key="1">
    <source>
        <dbReference type="ARBA" id="ARBA00004651"/>
    </source>
</evidence>
<feature type="transmembrane region" description="Helical" evidence="7">
    <location>
        <begin position="369"/>
        <end position="387"/>
    </location>
</feature>
<feature type="transmembrane region" description="Helical" evidence="7">
    <location>
        <begin position="33"/>
        <end position="53"/>
    </location>
</feature>
<feature type="transmembrane region" description="Helical" evidence="7">
    <location>
        <begin position="393"/>
        <end position="413"/>
    </location>
</feature>
<protein>
    <submittedName>
        <fullName evidence="8">Arabinose efflux permease family protein</fullName>
    </submittedName>
</protein>
<dbReference type="Proteomes" id="UP000300879">
    <property type="component" value="Chromosome"/>
</dbReference>
<evidence type="ECO:0000256" key="7">
    <source>
        <dbReference type="SAM" id="Phobius"/>
    </source>
</evidence>
<keyword evidence="5 7" id="KW-1133">Transmembrane helix</keyword>
<dbReference type="EMBL" id="CP040396">
    <property type="protein sequence ID" value="QCT04331.1"/>
    <property type="molecule type" value="Genomic_DNA"/>
</dbReference>
<evidence type="ECO:0000256" key="6">
    <source>
        <dbReference type="ARBA" id="ARBA00023136"/>
    </source>
</evidence>
<keyword evidence="9" id="KW-1185">Reference proteome</keyword>
<evidence type="ECO:0000256" key="4">
    <source>
        <dbReference type="ARBA" id="ARBA00022692"/>
    </source>
</evidence>
<dbReference type="RefSeq" id="WP_138227055.1">
    <property type="nucleotide sequence ID" value="NZ_CP040396.1"/>
</dbReference>
<dbReference type="InterPro" id="IPR036259">
    <property type="entry name" value="MFS_trans_sf"/>
</dbReference>
<feature type="transmembrane region" description="Helical" evidence="7">
    <location>
        <begin position="302"/>
        <end position="321"/>
    </location>
</feature>
<gene>
    <name evidence="8" type="ORF">E6C60_3621</name>
</gene>
<name>A0A4P8XRA9_9BACL</name>